<reference evidence="1 2" key="1">
    <citation type="submission" date="2013-02" db="EMBL/GenBank/DDBJ databases">
        <authorList>
            <person name="Genoscope - CEA"/>
        </authorList>
    </citation>
    <scope>NUCLEOTIDE SEQUENCE [LARGE SCALE GENOMIC DNA]</scope>
    <source>
        <strain evidence="1 2">STM 2683</strain>
    </source>
</reference>
<dbReference type="Proteomes" id="UP000012062">
    <property type="component" value="Unassembled WGS sequence"/>
</dbReference>
<protein>
    <submittedName>
        <fullName evidence="1">Uncharacterized protein</fullName>
    </submittedName>
</protein>
<dbReference type="STRING" id="1297569.MESS2_1140002"/>
<name>M5EHJ2_9HYPH</name>
<accession>M5EHJ2</accession>
<evidence type="ECO:0000313" key="2">
    <source>
        <dbReference type="Proteomes" id="UP000012062"/>
    </source>
</evidence>
<proteinExistence type="predicted"/>
<sequence>MLDIPGPKSRTRDRVWLCRSFNTLDVTDRRVGKRLSISGRQCVAKWKHLASFCLAGRRGLSTPLPPLPSLPGDYGAASIGRTKDAVAHDLAHDPQRKSILIVADADLWFGVMRCYRAAAHEKTYPRHSRIDAGGSHVRRASGDFGAAG</sequence>
<keyword evidence="2" id="KW-1185">Reference proteome</keyword>
<dbReference type="AlphaFoldDB" id="M5EHJ2"/>
<evidence type="ECO:0000313" key="1">
    <source>
        <dbReference type="EMBL" id="CCV03827.1"/>
    </source>
</evidence>
<organism evidence="1 2">
    <name type="scientific">Mesorhizobium metallidurans STM 2683</name>
    <dbReference type="NCBI Taxonomy" id="1297569"/>
    <lineage>
        <taxon>Bacteria</taxon>
        <taxon>Pseudomonadati</taxon>
        <taxon>Pseudomonadota</taxon>
        <taxon>Alphaproteobacteria</taxon>
        <taxon>Hyphomicrobiales</taxon>
        <taxon>Phyllobacteriaceae</taxon>
        <taxon>Mesorhizobium</taxon>
    </lineage>
</organism>
<comment type="caution">
    <text evidence="1">The sequence shown here is derived from an EMBL/GenBank/DDBJ whole genome shotgun (WGS) entry which is preliminary data.</text>
</comment>
<gene>
    <name evidence="1" type="ORF">MESS2_1140002</name>
</gene>
<dbReference type="EMBL" id="CAUM01000018">
    <property type="protein sequence ID" value="CCV03827.1"/>
    <property type="molecule type" value="Genomic_DNA"/>
</dbReference>